<name>A0A0L0D3N5_THETB</name>
<dbReference type="GeneID" id="25569501"/>
<keyword evidence="2" id="KW-1185">Reference proteome</keyword>
<dbReference type="RefSeq" id="XP_013763184.1">
    <property type="nucleotide sequence ID" value="XM_013907730.1"/>
</dbReference>
<evidence type="ECO:0000313" key="2">
    <source>
        <dbReference type="Proteomes" id="UP000054408"/>
    </source>
</evidence>
<dbReference type="EMBL" id="GL349433">
    <property type="protein sequence ID" value="KNC45913.1"/>
    <property type="molecule type" value="Genomic_DNA"/>
</dbReference>
<evidence type="ECO:0000313" key="1">
    <source>
        <dbReference type="EMBL" id="KNC45913.1"/>
    </source>
</evidence>
<protein>
    <submittedName>
        <fullName evidence="1">Uncharacterized protein</fullName>
    </submittedName>
</protein>
<reference evidence="1 2" key="1">
    <citation type="submission" date="2010-05" db="EMBL/GenBank/DDBJ databases">
        <title>The Genome Sequence of Thecamonas trahens ATCC 50062.</title>
        <authorList>
            <consortium name="The Broad Institute Genome Sequencing Platform"/>
            <person name="Russ C."/>
            <person name="Cuomo C."/>
            <person name="Shea T."/>
            <person name="Young S.K."/>
            <person name="Zeng Q."/>
            <person name="Koehrsen M."/>
            <person name="Haas B."/>
            <person name="Borodovsky M."/>
            <person name="Guigo R."/>
            <person name="Alvarado L."/>
            <person name="Berlin A."/>
            <person name="Bochicchio J."/>
            <person name="Borenstein D."/>
            <person name="Chapman S."/>
            <person name="Chen Z."/>
            <person name="Freedman E."/>
            <person name="Gellesch M."/>
            <person name="Goldberg J."/>
            <person name="Griggs A."/>
            <person name="Gujja S."/>
            <person name="Heilman E."/>
            <person name="Heiman D."/>
            <person name="Hepburn T."/>
            <person name="Howarth C."/>
            <person name="Jen D."/>
            <person name="Larson L."/>
            <person name="Mehta T."/>
            <person name="Park D."/>
            <person name="Pearson M."/>
            <person name="Roberts A."/>
            <person name="Saif S."/>
            <person name="Shenoy N."/>
            <person name="Sisk P."/>
            <person name="Stolte C."/>
            <person name="Sykes S."/>
            <person name="Thomson T."/>
            <person name="Walk T."/>
            <person name="White J."/>
            <person name="Yandava C."/>
            <person name="Burger G."/>
            <person name="Gray M.W."/>
            <person name="Holland P.W.H."/>
            <person name="King N."/>
            <person name="Lang F.B.F."/>
            <person name="Roger A.J."/>
            <person name="Ruiz-Trillo I."/>
            <person name="Lander E."/>
            <person name="Nusbaum C."/>
        </authorList>
    </citation>
    <scope>NUCLEOTIDE SEQUENCE [LARGE SCALE GENOMIC DNA]</scope>
    <source>
        <strain evidence="1 2">ATCC 50062</strain>
    </source>
</reference>
<accession>A0A0L0D3N5</accession>
<gene>
    <name evidence="1" type="ORF">AMSG_11586</name>
</gene>
<dbReference type="AlphaFoldDB" id="A0A0L0D3N5"/>
<dbReference type="Proteomes" id="UP000054408">
    <property type="component" value="Unassembled WGS sequence"/>
</dbReference>
<sequence length="142" mass="15482">MLEADRGGGRLRLRALLLALGGRLHVRLSVEGSRARGGTGDRTGRVGSWWVVALALTRGGKDGVGGGSQIGVLTLVSVLNRVKNVVDEIHEGRDGRRVRVDGMLDTISYDGLKRGSLCSRHGSRHIMRLFLEPALWRQVQHI</sequence>
<proteinExistence type="predicted"/>
<organism evidence="1 2">
    <name type="scientific">Thecamonas trahens ATCC 50062</name>
    <dbReference type="NCBI Taxonomy" id="461836"/>
    <lineage>
        <taxon>Eukaryota</taxon>
        <taxon>Apusozoa</taxon>
        <taxon>Apusomonadida</taxon>
        <taxon>Apusomonadidae</taxon>
        <taxon>Thecamonas</taxon>
    </lineage>
</organism>